<name>A0A9Q1I896_CONCO</name>
<comment type="caution">
    <text evidence="1">Lacks conserved residue(s) required for the propagation of feature annotation.</text>
</comment>
<dbReference type="SMART" id="SM00208">
    <property type="entry name" value="TNFR"/>
    <property type="match status" value="1"/>
</dbReference>
<dbReference type="Gene3D" id="1.10.533.10">
    <property type="entry name" value="Death Domain, Fas"/>
    <property type="match status" value="1"/>
</dbReference>
<dbReference type="AlphaFoldDB" id="A0A9Q1I896"/>
<evidence type="ECO:0000256" key="2">
    <source>
        <dbReference type="SAM" id="MobiDB-lite"/>
    </source>
</evidence>
<dbReference type="Proteomes" id="UP001152803">
    <property type="component" value="Unassembled WGS sequence"/>
</dbReference>
<feature type="transmembrane region" description="Helical" evidence="3">
    <location>
        <begin position="164"/>
        <end position="183"/>
    </location>
</feature>
<feature type="disulfide bond" evidence="1">
    <location>
        <begin position="75"/>
        <end position="88"/>
    </location>
</feature>
<evidence type="ECO:0000256" key="1">
    <source>
        <dbReference type="PROSITE-ProRule" id="PRU00206"/>
    </source>
</evidence>
<dbReference type="PROSITE" id="PS50050">
    <property type="entry name" value="TNFR_NGFR_2"/>
    <property type="match status" value="1"/>
</dbReference>
<dbReference type="InterPro" id="IPR042355">
    <property type="entry name" value="IGFLR1"/>
</dbReference>
<dbReference type="InterPro" id="IPR011029">
    <property type="entry name" value="DEATH-like_dom_sf"/>
</dbReference>
<evidence type="ECO:0000313" key="6">
    <source>
        <dbReference type="Proteomes" id="UP001152803"/>
    </source>
</evidence>
<comment type="caution">
    <text evidence="5">The sequence shown here is derived from an EMBL/GenBank/DDBJ whole genome shotgun (WGS) entry which is preliminary data.</text>
</comment>
<dbReference type="PANTHER" id="PTHR14657">
    <property type="entry name" value="IGF-LIKE FAMILY RECEPTOR 1"/>
    <property type="match status" value="1"/>
</dbReference>
<dbReference type="InterPro" id="IPR001368">
    <property type="entry name" value="TNFR/NGFR_Cys_rich_reg"/>
</dbReference>
<protein>
    <recommendedName>
        <fullName evidence="4">TNFR-Cys domain-containing protein</fullName>
    </recommendedName>
</protein>
<accession>A0A9Q1I896</accession>
<keyword evidence="6" id="KW-1185">Reference proteome</keyword>
<keyword evidence="1" id="KW-1015">Disulfide bond</keyword>
<evidence type="ECO:0000259" key="4">
    <source>
        <dbReference type="PROSITE" id="PS50050"/>
    </source>
</evidence>
<dbReference type="GO" id="GO:0005886">
    <property type="term" value="C:plasma membrane"/>
    <property type="evidence" value="ECO:0007669"/>
    <property type="project" value="TreeGrafter"/>
</dbReference>
<feature type="domain" description="TNFR-Cys" evidence="4">
    <location>
        <begin position="58"/>
        <end position="96"/>
    </location>
</feature>
<feature type="repeat" description="TNFR-Cys" evidence="1">
    <location>
        <begin position="58"/>
        <end position="96"/>
    </location>
</feature>
<dbReference type="OrthoDB" id="8945565at2759"/>
<organism evidence="5 6">
    <name type="scientific">Conger conger</name>
    <name type="common">Conger eel</name>
    <name type="synonym">Muraena conger</name>
    <dbReference type="NCBI Taxonomy" id="82655"/>
    <lineage>
        <taxon>Eukaryota</taxon>
        <taxon>Metazoa</taxon>
        <taxon>Chordata</taxon>
        <taxon>Craniata</taxon>
        <taxon>Vertebrata</taxon>
        <taxon>Euteleostomi</taxon>
        <taxon>Actinopterygii</taxon>
        <taxon>Neopterygii</taxon>
        <taxon>Teleostei</taxon>
        <taxon>Anguilliformes</taxon>
        <taxon>Congridae</taxon>
        <taxon>Conger</taxon>
    </lineage>
</organism>
<dbReference type="EMBL" id="JAFJMO010000001">
    <property type="protein sequence ID" value="KAJ8287640.1"/>
    <property type="molecule type" value="Genomic_DNA"/>
</dbReference>
<reference evidence="5" key="1">
    <citation type="journal article" date="2023" name="Science">
        <title>Genome structures resolve the early diversification of teleost fishes.</title>
        <authorList>
            <person name="Parey E."/>
            <person name="Louis A."/>
            <person name="Montfort J."/>
            <person name="Bouchez O."/>
            <person name="Roques C."/>
            <person name="Iampietro C."/>
            <person name="Lluch J."/>
            <person name="Castinel A."/>
            <person name="Donnadieu C."/>
            <person name="Desvignes T."/>
            <person name="Floi Bucao C."/>
            <person name="Jouanno E."/>
            <person name="Wen M."/>
            <person name="Mejri S."/>
            <person name="Dirks R."/>
            <person name="Jansen H."/>
            <person name="Henkel C."/>
            <person name="Chen W.J."/>
            <person name="Zahm M."/>
            <person name="Cabau C."/>
            <person name="Klopp C."/>
            <person name="Thompson A.W."/>
            <person name="Robinson-Rechavi M."/>
            <person name="Braasch I."/>
            <person name="Lecointre G."/>
            <person name="Bobe J."/>
            <person name="Postlethwait J.H."/>
            <person name="Berthelot C."/>
            <person name="Roest Crollius H."/>
            <person name="Guiguen Y."/>
        </authorList>
    </citation>
    <scope>NUCLEOTIDE SEQUENCE</scope>
    <source>
        <strain evidence="5">Concon-B</strain>
    </source>
</reference>
<keyword evidence="3" id="KW-0812">Transmembrane</keyword>
<dbReference type="PANTHER" id="PTHR14657:SF2">
    <property type="entry name" value="IGF-LIKE FAMILY RECEPTOR 1"/>
    <property type="match status" value="1"/>
</dbReference>
<keyword evidence="3" id="KW-0472">Membrane</keyword>
<keyword evidence="3" id="KW-1133">Transmembrane helix</keyword>
<sequence length="333" mass="37244">MMVVYSKECWAKSDTYWNSQLGQCEPCEKRFRTKAGYGFAQNCGLQDDGGRTVPLHKPCENGTFNNGSFVACRKCRSCPPGQQALALCNTTTDTQCCEKEMVSHGKCRRPETTTPPREAPTDRDSNPGPPCCEATVLPTAPPELTSQSMTSLPPEGSSGPSYHYAWIAAVLLLFLVGLLQLIFKDKKMKCYRKGDPSHVKKNMNLLPHKDKKVDELLAPRIQEAPLQTVLDNLDVLEELVMLLDPENSVAKTTRHVATRCSFSATWINYAYSMRDIKSPLKSVLEAVTTKFPEWTVGHLARVFHDIDRNDAVAVLAKLKEKPRLHSQEVLLLY</sequence>
<feature type="disulfide bond" evidence="1">
    <location>
        <begin position="78"/>
        <end position="96"/>
    </location>
</feature>
<evidence type="ECO:0000256" key="3">
    <source>
        <dbReference type="SAM" id="Phobius"/>
    </source>
</evidence>
<dbReference type="PROSITE" id="PS00652">
    <property type="entry name" value="TNFR_NGFR_1"/>
    <property type="match status" value="1"/>
</dbReference>
<dbReference type="SUPFAM" id="SSF47986">
    <property type="entry name" value="DEATH domain"/>
    <property type="match status" value="1"/>
</dbReference>
<dbReference type="Pfam" id="PF00020">
    <property type="entry name" value="TNFR_c6"/>
    <property type="match status" value="1"/>
</dbReference>
<feature type="region of interest" description="Disordered" evidence="2">
    <location>
        <begin position="107"/>
        <end position="137"/>
    </location>
</feature>
<proteinExistence type="predicted"/>
<dbReference type="Gene3D" id="2.10.50.10">
    <property type="entry name" value="Tumor Necrosis Factor Receptor, subunit A, domain 2"/>
    <property type="match status" value="1"/>
</dbReference>
<evidence type="ECO:0000313" key="5">
    <source>
        <dbReference type="EMBL" id="KAJ8287640.1"/>
    </source>
</evidence>
<gene>
    <name evidence="5" type="ORF">COCON_G00002990</name>
</gene>